<gene>
    <name evidence="3" type="ORF">ACFPN2_11890</name>
</gene>
<protein>
    <submittedName>
        <fullName evidence="3">Alkaline phosphatase D family protein</fullName>
    </submittedName>
</protein>
<evidence type="ECO:0000259" key="2">
    <source>
        <dbReference type="Pfam" id="PF16655"/>
    </source>
</evidence>
<dbReference type="Proteomes" id="UP001595904">
    <property type="component" value="Unassembled WGS sequence"/>
</dbReference>
<reference evidence="4" key="1">
    <citation type="journal article" date="2019" name="Int. J. Syst. Evol. Microbiol.">
        <title>The Global Catalogue of Microorganisms (GCM) 10K type strain sequencing project: providing services to taxonomists for standard genome sequencing and annotation.</title>
        <authorList>
            <consortium name="The Broad Institute Genomics Platform"/>
            <consortium name="The Broad Institute Genome Sequencing Center for Infectious Disease"/>
            <person name="Wu L."/>
            <person name="Ma J."/>
        </authorList>
    </citation>
    <scope>NUCLEOTIDE SEQUENCE [LARGE SCALE GENOMIC DNA]</scope>
    <source>
        <strain evidence="4">CGMCC 1.10759</strain>
    </source>
</reference>
<dbReference type="Gene3D" id="3.60.21.70">
    <property type="entry name" value="PhoD-like phosphatase"/>
    <property type="match status" value="1"/>
</dbReference>
<dbReference type="InterPro" id="IPR029052">
    <property type="entry name" value="Metallo-depent_PP-like"/>
</dbReference>
<evidence type="ECO:0000313" key="3">
    <source>
        <dbReference type="EMBL" id="MFC4309784.1"/>
    </source>
</evidence>
<dbReference type="Pfam" id="PF16655">
    <property type="entry name" value="PhoD_N"/>
    <property type="match status" value="1"/>
</dbReference>
<feature type="domain" description="Phospholipase D N-terminal" evidence="2">
    <location>
        <begin position="49"/>
        <end position="145"/>
    </location>
</feature>
<dbReference type="InterPro" id="IPR032093">
    <property type="entry name" value="PhoD_N"/>
</dbReference>
<accession>A0ABV8SQB9</accession>
<keyword evidence="4" id="KW-1185">Reference proteome</keyword>
<dbReference type="PANTHER" id="PTHR43606:SF2">
    <property type="entry name" value="ALKALINE PHOSPHATASE FAMILY PROTEIN (AFU_ORTHOLOGUE AFUA_5G03860)"/>
    <property type="match status" value="1"/>
</dbReference>
<dbReference type="SUPFAM" id="SSF56300">
    <property type="entry name" value="Metallo-dependent phosphatases"/>
    <property type="match status" value="1"/>
</dbReference>
<dbReference type="InterPro" id="IPR018946">
    <property type="entry name" value="PhoD-like_MPP"/>
</dbReference>
<dbReference type="InterPro" id="IPR052900">
    <property type="entry name" value="Phospholipid_Metab_Enz"/>
</dbReference>
<sequence length="525" mass="58572">MGHDKHPALFGRRGFLTGMGAVLLSTAVSAQTFSPFDSKERLGGYPFTLGIASGDPTSDGFVLWTRLATKPLEPNGGMPDRPVLVRWQVALDEKMRRVVRRGASLAIPQLAHSVHVEVDHLPPGRWYWYQFEVGGEVSLVGRVRTAPLFGAPQRDLTFAFASCQNWVNGFFPAYRRLVEEDLDFVVHLGDYIYEGPGGAGVRAHLPATEIMSIDDYRIRHAQYKSDPALQATHAAFPWIVTWDDHELENNYAGFIPQDEADTPIFADRRARAYQAYYEHMPLRRTSFPRGPNLQLYRRLSFGRLLQLHVLDTRQYRSAGAPEGCTVAERVDGYCPSALDPSRTITGEKQRDWLIDGLNRSRARWNVLANQVPFAPTDGNANPAIKTYGGEKWDGYPFDRAAILDFITAQRLYNTVVITGDVHANYVRDVPPDSNNLDAEPVATEFVGTSISSGGDRVLTTGYGGDVNNPHQLFNDNHHGYVRCAISREQWQTDYRVVPSVLVEDAPVSTLASYVVEHGRAGAQKI</sequence>
<dbReference type="RefSeq" id="WP_380596818.1">
    <property type="nucleotide sequence ID" value="NZ_JBHSDU010000003.1"/>
</dbReference>
<evidence type="ECO:0000259" key="1">
    <source>
        <dbReference type="Pfam" id="PF09423"/>
    </source>
</evidence>
<name>A0ABV8SQB9_9GAMM</name>
<proteinExistence type="predicted"/>
<feature type="domain" description="PhoD-like phosphatase metallophosphatase" evidence="1">
    <location>
        <begin position="158"/>
        <end position="494"/>
    </location>
</feature>
<dbReference type="PANTHER" id="PTHR43606">
    <property type="entry name" value="PHOSPHATASE, PUTATIVE (AFU_ORTHOLOGUE AFUA_6G08710)-RELATED"/>
    <property type="match status" value="1"/>
</dbReference>
<dbReference type="CDD" id="cd07389">
    <property type="entry name" value="MPP_PhoD"/>
    <property type="match status" value="1"/>
</dbReference>
<organism evidence="3 4">
    <name type="scientific">Steroidobacter flavus</name>
    <dbReference type="NCBI Taxonomy" id="1842136"/>
    <lineage>
        <taxon>Bacteria</taxon>
        <taxon>Pseudomonadati</taxon>
        <taxon>Pseudomonadota</taxon>
        <taxon>Gammaproteobacteria</taxon>
        <taxon>Steroidobacterales</taxon>
        <taxon>Steroidobacteraceae</taxon>
        <taxon>Steroidobacter</taxon>
    </lineage>
</organism>
<dbReference type="InterPro" id="IPR038607">
    <property type="entry name" value="PhoD-like_sf"/>
</dbReference>
<evidence type="ECO:0000313" key="4">
    <source>
        <dbReference type="Proteomes" id="UP001595904"/>
    </source>
</evidence>
<dbReference type="Gene3D" id="2.60.40.380">
    <property type="entry name" value="Purple acid phosphatase-like, N-terminal"/>
    <property type="match status" value="1"/>
</dbReference>
<dbReference type="Pfam" id="PF09423">
    <property type="entry name" value="PhoD"/>
    <property type="match status" value="1"/>
</dbReference>
<dbReference type="EMBL" id="JBHSDU010000003">
    <property type="protein sequence ID" value="MFC4309784.1"/>
    <property type="molecule type" value="Genomic_DNA"/>
</dbReference>
<comment type="caution">
    <text evidence="3">The sequence shown here is derived from an EMBL/GenBank/DDBJ whole genome shotgun (WGS) entry which is preliminary data.</text>
</comment>